<dbReference type="CDD" id="cd03263">
    <property type="entry name" value="ABC_subfamily_A"/>
    <property type="match status" value="2"/>
</dbReference>
<dbReference type="GO" id="GO:0005524">
    <property type="term" value="F:ATP binding"/>
    <property type="evidence" value="ECO:0007669"/>
    <property type="project" value="UniProtKB-KW"/>
</dbReference>
<dbReference type="PANTHER" id="PTHR19229:SF36">
    <property type="entry name" value="ATP-BINDING CASSETTE SUB-FAMILY A MEMBER 2"/>
    <property type="match status" value="1"/>
</dbReference>
<feature type="transmembrane region" description="Helical" evidence="6">
    <location>
        <begin position="432"/>
        <end position="457"/>
    </location>
</feature>
<dbReference type="GO" id="GO:0016887">
    <property type="term" value="F:ATP hydrolysis activity"/>
    <property type="evidence" value="ECO:0007669"/>
    <property type="project" value="InterPro"/>
</dbReference>
<dbReference type="PANTHER" id="PTHR19229">
    <property type="entry name" value="ATP-BINDING CASSETTE TRANSPORTER SUBFAMILY A ABCA"/>
    <property type="match status" value="1"/>
</dbReference>
<dbReference type="RefSeq" id="XP_007804389.1">
    <property type="nucleotide sequence ID" value="XM_007806198.1"/>
</dbReference>
<evidence type="ECO:0000256" key="3">
    <source>
        <dbReference type="ARBA" id="ARBA00022737"/>
    </source>
</evidence>
<feature type="transmembrane region" description="Helical" evidence="6">
    <location>
        <begin position="312"/>
        <end position="330"/>
    </location>
</feature>
<proteinExistence type="predicted"/>
<evidence type="ECO:0000313" key="8">
    <source>
        <dbReference type="EMBL" id="ERF69960.1"/>
    </source>
</evidence>
<dbReference type="GO" id="GO:0140359">
    <property type="term" value="F:ABC-type transporter activity"/>
    <property type="evidence" value="ECO:0007669"/>
    <property type="project" value="InterPro"/>
</dbReference>
<organism evidence="8 9">
    <name type="scientific">Endocarpon pusillum (strain Z07020 / HMAS-L-300199)</name>
    <name type="common">Lichen-forming fungus</name>
    <dbReference type="NCBI Taxonomy" id="1263415"/>
    <lineage>
        <taxon>Eukaryota</taxon>
        <taxon>Fungi</taxon>
        <taxon>Dikarya</taxon>
        <taxon>Ascomycota</taxon>
        <taxon>Pezizomycotina</taxon>
        <taxon>Eurotiomycetes</taxon>
        <taxon>Chaetothyriomycetidae</taxon>
        <taxon>Verrucariales</taxon>
        <taxon>Verrucariaceae</taxon>
        <taxon>Endocarpon</taxon>
    </lineage>
</organism>
<dbReference type="InterPro" id="IPR017871">
    <property type="entry name" value="ABC_transporter-like_CS"/>
</dbReference>
<feature type="transmembrane region" description="Helical" evidence="6">
    <location>
        <begin position="1091"/>
        <end position="1113"/>
    </location>
</feature>
<dbReference type="GeneID" id="19243614"/>
<dbReference type="PROSITE" id="PS00211">
    <property type="entry name" value="ABC_TRANSPORTER_1"/>
    <property type="match status" value="2"/>
</dbReference>
<accession>U1HIC9</accession>
<evidence type="ECO:0000256" key="5">
    <source>
        <dbReference type="ARBA" id="ARBA00022840"/>
    </source>
</evidence>
<dbReference type="InterPro" id="IPR003593">
    <property type="entry name" value="AAA+_ATPase"/>
</dbReference>
<dbReference type="GO" id="GO:0005319">
    <property type="term" value="F:lipid transporter activity"/>
    <property type="evidence" value="ECO:0007669"/>
    <property type="project" value="TreeGrafter"/>
</dbReference>
<sequence length="1613" mass="178475">MLCDANPSHAIAIRDPNPLSDAPFAMGFIRQTWTLTVKNLLIVFVRRWFSTILRALVLPVAFMFFISYVRNFFLPPSTYGFGSPRPIRNLTTDVFGPSTAGRNRIAFINNGYVGGQIESLISRLSTPLIEAGVDVQVLSQDEELTRVCRSSLRGTSSCYAAASFESSPTEGDGGVWNYTVRADSSLGFTIFVDRDDNAQQIHSLPFLHAIDAGIASLSGMDFPETMNEYPFTSQTRQERDDDIQVLYMGALIDFLAVTFFVGICGITYHLAGHMASERELGMSQLIDAMTANRHHLQTQATRLFSTHLAFDIIYLPGWIVMGLIVSIYVFPRTSSAIIIPFHVLTGISLSGYSILGGSLFRKAQLSGITITITSIVFAVIAQVAGPSTSATAAVLSFIFPPMNYTLFIIYMARWERQLQPTNLTEGAPESPWQLTGSIFFACLAVQIVVFPVLGALVERSLYGTASRARKITFDSPHKLDAIKLVDFSKRYKPSWWYRNVVSLFGEQQRTVNAVNGLSLTALRGQVVTLLGANGSGKSTTLDAVSGLNTVTSGSILVDGTGGLGLCPQKNVLWDELTVYEHVAIFNGLKAPTKPDSKAQIRQLVKACDLENKFDKKSKTLSGGQRRKLQLAMTFTGGSRVCCVDEVSSGLDPLSRRKIWDILLAERGVRTFLFTTHALDEADVLSDHIVILSKGNLKAQGSAVELKHRYGGGYRVHVRDVSKVASSPEFDPLPRKVLPDETIFRLADSAGAARFIDKLEKQGVQDYQMNGPTIEDAFLGLAEEGKQDLLEPEDPVLGAQAPAEVSKGGPPISTSSSDAQNEKAPLYLLRGKGSSLAWQTWTLFRKRARIFSRNYFPYFCAVVIPIATAGLVTFFLTGFEGLTCRLGELANNPRVATLPRLEYFWGIMIPAGSSGRFTRELLPVQYRPYADRLRRVDTFNKFQVFVRDNFRDVVPGGVYLGDNLDDTPLLAYRANGGLYFSALAKTVFDSFLMNTTIVTQFSTFALPIASSTGDTLQLTLYFGLAMSVYPGFFALYPTVERLNNVRALHYSNGVRAGPLWLAYILFDVMFVLVVSAVTIAIFVAVFDLWYAPSYMFVTFFLYGLSSTLLAYVVSLFARSQLAAFAFTAGGQAIFLLIHFIILPERLLSDLNVVQFTYGLITPSGNLLRVLLLSLNQSQLLCRDQSLVGYPGDITVYGGPILYLTLQSMAFFTFLVWYDSGYKPELLTRAKIYVSDEEREAERRDEEVFTEVERTENSSDGLRVLHLTKAFGSNTVVEDVTFGVKHGEVFSLLGPNGAGKSTAISLIRGDIRPSSNKGDVLVEGISISRHRAAARGYLGVCPQFDAMDHMTVLEHLRFYANACGVPDVEHNAAQVIAAVGLEPFKNRMAGKLSGGNKRKLSLGIAIMGNPSVLLLDEPSSGMDAIAKRVMWKMLNAVKSGRSLVITTHSMEEADALADRAGILAKKMLALGTSDYLRRRYGDGYHIHLVHRQGPHAMREEMEALRHWVLTKIPRAVADDTMLHGQFKFRLPNTYRIHESQEKQSSNSMAWLLALLEDHKDELNIEYYSVTQTTLEQVFLSIVGKHRIEEEENLRATQGVTKFDRVAAELKNFVRR</sequence>
<keyword evidence="2" id="KW-0813">Transport</keyword>
<name>U1HIC9_ENDPU</name>
<dbReference type="InterPro" id="IPR027417">
    <property type="entry name" value="P-loop_NTPase"/>
</dbReference>
<feature type="transmembrane region" description="Helical" evidence="6">
    <location>
        <begin position="392"/>
        <end position="412"/>
    </location>
</feature>
<evidence type="ECO:0000313" key="9">
    <source>
        <dbReference type="Proteomes" id="UP000019373"/>
    </source>
</evidence>
<dbReference type="Pfam" id="PF00005">
    <property type="entry name" value="ABC_tran"/>
    <property type="match status" value="2"/>
</dbReference>
<evidence type="ECO:0000256" key="6">
    <source>
        <dbReference type="SAM" id="Phobius"/>
    </source>
</evidence>
<dbReference type="eggNOG" id="KOG0059">
    <property type="taxonomic scope" value="Eukaryota"/>
</dbReference>
<evidence type="ECO:0000259" key="7">
    <source>
        <dbReference type="PROSITE" id="PS50893"/>
    </source>
</evidence>
<dbReference type="InterPro" id="IPR003439">
    <property type="entry name" value="ABC_transporter-like_ATP-bd"/>
</dbReference>
<evidence type="ECO:0000256" key="1">
    <source>
        <dbReference type="ARBA" id="ARBA00004141"/>
    </source>
</evidence>
<dbReference type="SMART" id="SM00382">
    <property type="entry name" value="AAA"/>
    <property type="match status" value="2"/>
</dbReference>
<keyword evidence="5" id="KW-0067">ATP-binding</keyword>
<feature type="transmembrane region" description="Helical" evidence="6">
    <location>
        <begin position="1194"/>
        <end position="1216"/>
    </location>
</feature>
<keyword evidence="6" id="KW-0472">Membrane</keyword>
<feature type="transmembrane region" description="Helical" evidence="6">
    <location>
        <begin position="337"/>
        <end position="359"/>
    </location>
</feature>
<keyword evidence="6" id="KW-1133">Transmembrane helix</keyword>
<feature type="transmembrane region" description="Helical" evidence="6">
    <location>
        <begin position="48"/>
        <end position="69"/>
    </location>
</feature>
<dbReference type="Gene3D" id="3.40.50.300">
    <property type="entry name" value="P-loop containing nucleotide triphosphate hydrolases"/>
    <property type="match status" value="2"/>
</dbReference>
<feature type="transmembrane region" description="Helical" evidence="6">
    <location>
        <begin position="1059"/>
        <end position="1085"/>
    </location>
</feature>
<dbReference type="HOGENOM" id="CLU_001640_2_0_1"/>
<feature type="domain" description="ABC transporter" evidence="7">
    <location>
        <begin position="482"/>
        <end position="718"/>
    </location>
</feature>
<dbReference type="InterPro" id="IPR026082">
    <property type="entry name" value="ABCA"/>
</dbReference>
<comment type="subcellular location">
    <subcellularLocation>
        <location evidence="1">Membrane</location>
        <topology evidence="1">Multi-pass membrane protein</topology>
    </subcellularLocation>
</comment>
<feature type="transmembrane region" description="Helical" evidence="6">
    <location>
        <begin position="1153"/>
        <end position="1173"/>
    </location>
</feature>
<reference evidence="9" key="1">
    <citation type="journal article" date="2014" name="BMC Genomics">
        <title>Genome characteristics reveal the impact of lichenization on lichen-forming fungus Endocarpon pusillum Hedwig (Verrucariales, Ascomycota).</title>
        <authorList>
            <person name="Wang Y.-Y."/>
            <person name="Liu B."/>
            <person name="Zhang X.-Y."/>
            <person name="Zhou Q.-M."/>
            <person name="Zhang T."/>
            <person name="Li H."/>
            <person name="Yu Y.-F."/>
            <person name="Zhang X.-L."/>
            <person name="Hao X.-Y."/>
            <person name="Wang M."/>
            <person name="Wang L."/>
            <person name="Wei J.-C."/>
        </authorList>
    </citation>
    <scope>NUCLEOTIDE SEQUENCE [LARGE SCALE GENOMIC DNA]</scope>
    <source>
        <strain evidence="9">Z07020 / HMAS-L-300199</strain>
    </source>
</reference>
<evidence type="ECO:0000256" key="4">
    <source>
        <dbReference type="ARBA" id="ARBA00022741"/>
    </source>
</evidence>
<feature type="transmembrane region" description="Helical" evidence="6">
    <location>
        <begin position="1120"/>
        <end position="1141"/>
    </location>
</feature>
<evidence type="ECO:0000256" key="2">
    <source>
        <dbReference type="ARBA" id="ARBA00022448"/>
    </source>
</evidence>
<feature type="transmembrane region" description="Helical" evidence="6">
    <location>
        <begin position="1017"/>
        <end position="1038"/>
    </location>
</feature>
<dbReference type="SUPFAM" id="SSF52540">
    <property type="entry name" value="P-loop containing nucleoside triphosphate hydrolases"/>
    <property type="match status" value="2"/>
</dbReference>
<protein>
    <recommendedName>
        <fullName evidence="7">ABC transporter domain-containing protein</fullName>
    </recommendedName>
</protein>
<keyword evidence="3" id="KW-0677">Repeat</keyword>
<gene>
    <name evidence="8" type="ORF">EPUS_08771</name>
</gene>
<keyword evidence="9" id="KW-1185">Reference proteome</keyword>
<dbReference type="GO" id="GO:0016020">
    <property type="term" value="C:membrane"/>
    <property type="evidence" value="ECO:0007669"/>
    <property type="project" value="UniProtKB-SubCell"/>
</dbReference>
<feature type="domain" description="ABC transporter" evidence="7">
    <location>
        <begin position="1260"/>
        <end position="1487"/>
    </location>
</feature>
<feature type="transmembrane region" description="Helical" evidence="6">
    <location>
        <begin position="245"/>
        <end position="271"/>
    </location>
</feature>
<dbReference type="PROSITE" id="PS50893">
    <property type="entry name" value="ABC_TRANSPORTER_2"/>
    <property type="match status" value="2"/>
</dbReference>
<feature type="transmembrane region" description="Helical" evidence="6">
    <location>
        <begin position="854"/>
        <end position="875"/>
    </location>
</feature>
<keyword evidence="6" id="KW-0812">Transmembrane</keyword>
<dbReference type="FunFam" id="3.40.50.300:FF:001345">
    <property type="entry name" value="Related to ABC transporter"/>
    <property type="match status" value="1"/>
</dbReference>
<dbReference type="OrthoDB" id="8061355at2759"/>
<dbReference type="EMBL" id="KE721365">
    <property type="protein sequence ID" value="ERF69960.1"/>
    <property type="molecule type" value="Genomic_DNA"/>
</dbReference>
<feature type="transmembrane region" description="Helical" evidence="6">
    <location>
        <begin position="365"/>
        <end position="385"/>
    </location>
</feature>
<dbReference type="Proteomes" id="UP000019373">
    <property type="component" value="Unassembled WGS sequence"/>
</dbReference>
<dbReference type="OMA" id="MNPLWPD"/>
<keyword evidence="4" id="KW-0547">Nucleotide-binding</keyword>